<gene>
    <name evidence="2" type="ORF">THAOC_16424</name>
</gene>
<proteinExistence type="predicted"/>
<keyword evidence="3" id="KW-1185">Reference proteome</keyword>
<dbReference type="AlphaFoldDB" id="K0SPJ8"/>
<accession>K0SPJ8</accession>
<feature type="region of interest" description="Disordered" evidence="1">
    <location>
        <begin position="32"/>
        <end position="100"/>
    </location>
</feature>
<organism evidence="2 3">
    <name type="scientific">Thalassiosira oceanica</name>
    <name type="common">Marine diatom</name>
    <dbReference type="NCBI Taxonomy" id="159749"/>
    <lineage>
        <taxon>Eukaryota</taxon>
        <taxon>Sar</taxon>
        <taxon>Stramenopiles</taxon>
        <taxon>Ochrophyta</taxon>
        <taxon>Bacillariophyta</taxon>
        <taxon>Coscinodiscophyceae</taxon>
        <taxon>Thalassiosirophycidae</taxon>
        <taxon>Thalassiosirales</taxon>
        <taxon>Thalassiosiraceae</taxon>
        <taxon>Thalassiosira</taxon>
    </lineage>
</organism>
<name>K0SPJ8_THAOC</name>
<feature type="compositionally biased region" description="Low complexity" evidence="1">
    <location>
        <begin position="425"/>
        <end position="442"/>
    </location>
</feature>
<comment type="caution">
    <text evidence="2">The sequence shown here is derived from an EMBL/GenBank/DDBJ whole genome shotgun (WGS) entry which is preliminary data.</text>
</comment>
<protein>
    <submittedName>
        <fullName evidence="2">Uncharacterized protein</fullName>
    </submittedName>
</protein>
<feature type="region of interest" description="Disordered" evidence="1">
    <location>
        <begin position="353"/>
        <end position="503"/>
    </location>
</feature>
<feature type="compositionally biased region" description="Basic and acidic residues" evidence="1">
    <location>
        <begin position="449"/>
        <end position="459"/>
    </location>
</feature>
<feature type="region of interest" description="Disordered" evidence="1">
    <location>
        <begin position="300"/>
        <end position="338"/>
    </location>
</feature>
<reference evidence="2 3" key="1">
    <citation type="journal article" date="2012" name="Genome Biol.">
        <title>Genome and low-iron response of an oceanic diatom adapted to chronic iron limitation.</title>
        <authorList>
            <person name="Lommer M."/>
            <person name="Specht M."/>
            <person name="Roy A.S."/>
            <person name="Kraemer L."/>
            <person name="Andreson R."/>
            <person name="Gutowska M.A."/>
            <person name="Wolf J."/>
            <person name="Bergner S.V."/>
            <person name="Schilhabel M.B."/>
            <person name="Klostermeier U.C."/>
            <person name="Beiko R.G."/>
            <person name="Rosenstiel P."/>
            <person name="Hippler M."/>
            <person name="Laroche J."/>
        </authorList>
    </citation>
    <scope>NUCLEOTIDE SEQUENCE [LARGE SCALE GENOMIC DNA]</scope>
    <source>
        <strain evidence="2 3">CCMP1005</strain>
    </source>
</reference>
<feature type="compositionally biased region" description="Basic and acidic residues" evidence="1">
    <location>
        <begin position="90"/>
        <end position="99"/>
    </location>
</feature>
<dbReference type="Proteomes" id="UP000266841">
    <property type="component" value="Unassembled WGS sequence"/>
</dbReference>
<evidence type="ECO:0000256" key="1">
    <source>
        <dbReference type="SAM" id="MobiDB-lite"/>
    </source>
</evidence>
<dbReference type="EMBL" id="AGNL01018526">
    <property type="protein sequence ID" value="EJK62946.1"/>
    <property type="molecule type" value="Genomic_DNA"/>
</dbReference>
<evidence type="ECO:0000313" key="3">
    <source>
        <dbReference type="Proteomes" id="UP000266841"/>
    </source>
</evidence>
<evidence type="ECO:0000313" key="2">
    <source>
        <dbReference type="EMBL" id="EJK62946.1"/>
    </source>
</evidence>
<sequence>SLVHPNLAVLLQHPLPDLGVLLAAQELPHALEREPRLDEPVDDLGQHEHREADDVEQRQGRQGLGDVEVIPQQRVRGERRQGHHQRRRAVHGDAERAGDEVMPQPRQLVVAQLHELGAEVLLPRLDLDDPHRAEYLVVERDAVVPRLHQALLDAPEPGRYELGQGDHDYDHHHPGQARRADLTRSRQEELRMGIFEANEREGKKNGADEVHGQPDLEEAVPHRVQVRHEVLYPLRVDAHQVRDLARPAVRVALPEGEHEGLAVYRDDDGGPHPEPDRVALAGRTGEEGEVMPQSEAHYDLTAHDCAPPGGQELTDEGQGESRRQPRAGIPQEVDEAVQNLRPDEEIRVVYELEETGAEEVRPEGPAEGADQRGVPPAASAAFGPAVPPLLPGALPASVPGELPRPLRQEPPVRRLRAAVGREGWAARSSTSSLPALLPASRSGPIQPKVSDDHARDARAAGDGAAAGGGSSARRGRRSECSEPPSTGGGVPGSPSALAIPMDP</sequence>
<feature type="non-terminal residue" evidence="2">
    <location>
        <position position="1"/>
    </location>
</feature>
<feature type="compositionally biased region" description="Low complexity" evidence="1">
    <location>
        <begin position="391"/>
        <end position="400"/>
    </location>
</feature>
<feature type="compositionally biased region" description="Basic and acidic residues" evidence="1">
    <location>
        <begin position="32"/>
        <end position="59"/>
    </location>
</feature>